<evidence type="ECO:0000313" key="2">
    <source>
        <dbReference type="EMBL" id="PRY12125.1"/>
    </source>
</evidence>
<feature type="domain" description="DhaL" evidence="1">
    <location>
        <begin position="74"/>
        <end position="217"/>
    </location>
</feature>
<name>A0A2T0QZS6_9ACTN</name>
<dbReference type="AlphaFoldDB" id="A0A2T0QZS6"/>
<dbReference type="Gene3D" id="1.25.40.340">
    <property type="match status" value="1"/>
</dbReference>
<keyword evidence="3" id="KW-1185">Reference proteome</keyword>
<dbReference type="RefSeq" id="WP_170127386.1">
    <property type="nucleotide sequence ID" value="NZ_PVZF01000011.1"/>
</dbReference>
<keyword evidence="2" id="KW-0808">Transferase</keyword>
<protein>
    <submittedName>
        <fullName evidence="2">Dihydroxyacetone kinase-like protein</fullName>
    </submittedName>
</protein>
<dbReference type="Proteomes" id="UP000238083">
    <property type="component" value="Unassembled WGS sequence"/>
</dbReference>
<evidence type="ECO:0000313" key="3">
    <source>
        <dbReference type="Proteomes" id="UP000238083"/>
    </source>
</evidence>
<reference evidence="2 3" key="1">
    <citation type="submission" date="2018-03" db="EMBL/GenBank/DDBJ databases">
        <title>Genomic Encyclopedia of Archaeal and Bacterial Type Strains, Phase II (KMG-II): from individual species to whole genera.</title>
        <authorList>
            <person name="Goeker M."/>
        </authorList>
    </citation>
    <scope>NUCLEOTIDE SEQUENCE [LARGE SCALE GENOMIC DNA]</scope>
    <source>
        <strain evidence="2 3">DSM 19711</strain>
    </source>
</reference>
<dbReference type="EMBL" id="PVZF01000011">
    <property type="protein sequence ID" value="PRY12125.1"/>
    <property type="molecule type" value="Genomic_DNA"/>
</dbReference>
<comment type="caution">
    <text evidence="2">The sequence shown here is derived from an EMBL/GenBank/DDBJ whole genome shotgun (WGS) entry which is preliminary data.</text>
</comment>
<dbReference type="InterPro" id="IPR036117">
    <property type="entry name" value="DhaL_dom_sf"/>
</dbReference>
<organism evidence="2 3">
    <name type="scientific">Kineococcus rhizosphaerae</name>
    <dbReference type="NCBI Taxonomy" id="559628"/>
    <lineage>
        <taxon>Bacteria</taxon>
        <taxon>Bacillati</taxon>
        <taxon>Actinomycetota</taxon>
        <taxon>Actinomycetes</taxon>
        <taxon>Kineosporiales</taxon>
        <taxon>Kineosporiaceae</taxon>
        <taxon>Kineococcus</taxon>
    </lineage>
</organism>
<dbReference type="GO" id="GO:0006071">
    <property type="term" value="P:glycerol metabolic process"/>
    <property type="evidence" value="ECO:0007669"/>
    <property type="project" value="InterPro"/>
</dbReference>
<evidence type="ECO:0000259" key="1">
    <source>
        <dbReference type="SMART" id="SM01120"/>
    </source>
</evidence>
<dbReference type="SUPFAM" id="SSF101473">
    <property type="entry name" value="DhaL-like"/>
    <property type="match status" value="1"/>
</dbReference>
<accession>A0A2T0QZS6</accession>
<gene>
    <name evidence="2" type="ORF">CLV37_11181</name>
</gene>
<keyword evidence="2" id="KW-0418">Kinase</keyword>
<dbReference type="Pfam" id="PF02734">
    <property type="entry name" value="Dak2"/>
    <property type="match status" value="1"/>
</dbReference>
<sequence>MKQRVTTATRATQAPAAVPALDELELREAGRRVVPVAGTRAADLDVRRVLLWWRGFEHQLRTRAQELHGLGPELEAAAEATDEVLRQDAPDSTGEVFAAVSRGFAAVPGVPALLSPWFAEFARSCDRSAGTHEFAEAARTGLLAVQRAGGPAPGAGSLVDAMAPAAEALGGADVAGVPAVAALNAAYRAAADGTRHTAVRGDVDPGALVVTWFFERGTVV</sequence>
<dbReference type="SMART" id="SM01120">
    <property type="entry name" value="Dak2"/>
    <property type="match status" value="1"/>
</dbReference>
<proteinExistence type="predicted"/>
<dbReference type="InterPro" id="IPR004007">
    <property type="entry name" value="DhaL_dom"/>
</dbReference>
<dbReference type="GO" id="GO:0004371">
    <property type="term" value="F:glycerone kinase activity"/>
    <property type="evidence" value="ECO:0007669"/>
    <property type="project" value="InterPro"/>
</dbReference>